<dbReference type="HOGENOM" id="CLU_2290861_0_0_1"/>
<name>C0NQ93_AJECG</name>
<dbReference type="InParanoid" id="C0NQ93"/>
<gene>
    <name evidence="2" type="ORF">HCBG_05681</name>
</gene>
<proteinExistence type="predicted"/>
<protein>
    <submittedName>
        <fullName evidence="2">Uncharacterized protein</fullName>
    </submittedName>
</protein>
<accession>C0NQ93</accession>
<dbReference type="RefSeq" id="XP_045286846.1">
    <property type="nucleotide sequence ID" value="XM_045432730.1"/>
</dbReference>
<feature type="region of interest" description="Disordered" evidence="1">
    <location>
        <begin position="70"/>
        <end position="101"/>
    </location>
</feature>
<dbReference type="Proteomes" id="UP000001631">
    <property type="component" value="Unassembled WGS sequence"/>
</dbReference>
<dbReference type="GeneID" id="69038697"/>
<evidence type="ECO:0000313" key="3">
    <source>
        <dbReference type="Proteomes" id="UP000001631"/>
    </source>
</evidence>
<evidence type="ECO:0000313" key="2">
    <source>
        <dbReference type="EMBL" id="EEH06365.1"/>
    </source>
</evidence>
<sequence>MGKPLGFRSNLIHKLDRFKQLSTLWGILRETALSIISVLNSAHKLRQLLGVILHLDRGIRSALAAAPAREDPRAPAVDKVVGSGAEKTDPPSRRLLFSRTP</sequence>
<dbReference type="EMBL" id="GG663369">
    <property type="protein sequence ID" value="EEH06365.1"/>
    <property type="molecule type" value="Genomic_DNA"/>
</dbReference>
<organism evidence="2 3">
    <name type="scientific">Ajellomyces capsulatus (strain G186AR / H82 / ATCC MYA-2454 / RMSCC 2432)</name>
    <name type="common">Darling's disease fungus</name>
    <name type="synonym">Histoplasma capsulatum</name>
    <dbReference type="NCBI Taxonomy" id="447093"/>
    <lineage>
        <taxon>Eukaryota</taxon>
        <taxon>Fungi</taxon>
        <taxon>Dikarya</taxon>
        <taxon>Ascomycota</taxon>
        <taxon>Pezizomycotina</taxon>
        <taxon>Eurotiomycetes</taxon>
        <taxon>Eurotiomycetidae</taxon>
        <taxon>Onygenales</taxon>
        <taxon>Ajellomycetaceae</taxon>
        <taxon>Histoplasma</taxon>
    </lineage>
</organism>
<dbReference type="AlphaFoldDB" id="C0NQ93"/>
<evidence type="ECO:0000256" key="1">
    <source>
        <dbReference type="SAM" id="MobiDB-lite"/>
    </source>
</evidence>
<keyword evidence="3" id="KW-1185">Reference proteome</keyword>
<reference evidence="2" key="1">
    <citation type="submission" date="2009-02" db="EMBL/GenBank/DDBJ databases">
        <title>The Genome Sequence of Ajellomyces capsulatus strain G186AR.</title>
        <authorList>
            <consortium name="The Broad Institute Genome Sequencing Platform"/>
            <person name="Champion M."/>
            <person name="Cuomo C."/>
            <person name="Ma L.-J."/>
            <person name="Henn M.R."/>
            <person name="Sil A."/>
            <person name="Goldman B."/>
            <person name="Young S.K."/>
            <person name="Kodira C.D."/>
            <person name="Zeng Q."/>
            <person name="Koehrsen M."/>
            <person name="Alvarado L."/>
            <person name="Berlin A."/>
            <person name="Borenstein D."/>
            <person name="Chen Z."/>
            <person name="Engels R."/>
            <person name="Freedman E."/>
            <person name="Gellesch M."/>
            <person name="Goldberg J."/>
            <person name="Griggs A."/>
            <person name="Gujja S."/>
            <person name="Heiman D."/>
            <person name="Hepburn T."/>
            <person name="Howarth C."/>
            <person name="Jen D."/>
            <person name="Larson L."/>
            <person name="Lewis B."/>
            <person name="Mehta T."/>
            <person name="Park D."/>
            <person name="Pearson M."/>
            <person name="Roberts A."/>
            <person name="Saif S."/>
            <person name="Shea T."/>
            <person name="Shenoy N."/>
            <person name="Sisk P."/>
            <person name="Stolte C."/>
            <person name="Sykes S."/>
            <person name="Walk T."/>
            <person name="White J."/>
            <person name="Yandava C."/>
            <person name="Klein B."/>
            <person name="McEwen J.G."/>
            <person name="Puccia R."/>
            <person name="Goldman G.H."/>
            <person name="Felipe M.S."/>
            <person name="Nino-Vega G."/>
            <person name="San-Blas G."/>
            <person name="Taylor J."/>
            <person name="Mendoza L."/>
            <person name="Galagan J."/>
            <person name="Nusbaum C."/>
            <person name="Birren B."/>
        </authorList>
    </citation>
    <scope>NUCLEOTIDE SEQUENCE</scope>
    <source>
        <strain evidence="2">G186AR</strain>
    </source>
</reference>